<dbReference type="Pfam" id="PF00102">
    <property type="entry name" value="Y_phosphatase"/>
    <property type="match status" value="1"/>
</dbReference>
<name>A0AAU9UHC4_EUPED</name>
<proteinExistence type="predicted"/>
<dbReference type="AlphaFoldDB" id="A0AAU9UHC4"/>
<evidence type="ECO:0000259" key="1">
    <source>
        <dbReference type="Pfam" id="PF00102"/>
    </source>
</evidence>
<dbReference type="InterPro" id="IPR029021">
    <property type="entry name" value="Prot-tyrosine_phosphatase-like"/>
</dbReference>
<dbReference type="GO" id="GO:0004725">
    <property type="term" value="F:protein tyrosine phosphatase activity"/>
    <property type="evidence" value="ECO:0007669"/>
    <property type="project" value="InterPro"/>
</dbReference>
<comment type="caution">
    <text evidence="2">The sequence shown here is derived from an EMBL/GenBank/DDBJ whole genome shotgun (WGS) entry which is preliminary data.</text>
</comment>
<dbReference type="SUPFAM" id="SSF52799">
    <property type="entry name" value="(Phosphotyrosine protein) phosphatases II"/>
    <property type="match status" value="1"/>
</dbReference>
<organism evidence="2 3">
    <name type="scientific">Euphydryas editha</name>
    <name type="common">Edith's checkerspot</name>
    <dbReference type="NCBI Taxonomy" id="104508"/>
    <lineage>
        <taxon>Eukaryota</taxon>
        <taxon>Metazoa</taxon>
        <taxon>Ecdysozoa</taxon>
        <taxon>Arthropoda</taxon>
        <taxon>Hexapoda</taxon>
        <taxon>Insecta</taxon>
        <taxon>Pterygota</taxon>
        <taxon>Neoptera</taxon>
        <taxon>Endopterygota</taxon>
        <taxon>Lepidoptera</taxon>
        <taxon>Glossata</taxon>
        <taxon>Ditrysia</taxon>
        <taxon>Papilionoidea</taxon>
        <taxon>Nymphalidae</taxon>
        <taxon>Nymphalinae</taxon>
        <taxon>Euphydryas</taxon>
    </lineage>
</organism>
<feature type="domain" description="Tyrosine-protein phosphatase" evidence="1">
    <location>
        <begin position="53"/>
        <end position="90"/>
    </location>
</feature>
<protein>
    <recommendedName>
        <fullName evidence="1">Tyrosine-protein phosphatase domain-containing protein</fullName>
    </recommendedName>
</protein>
<accession>A0AAU9UHC4</accession>
<keyword evidence="3" id="KW-1185">Reference proteome</keyword>
<dbReference type="InterPro" id="IPR000242">
    <property type="entry name" value="PTP_cat"/>
</dbReference>
<sequence length="162" mass="18729">MGAKFTKKKSFAENCEQLIKESNLGHILEQEHHRIVEESVPYSCYEVLKFDNWSKCRYWNTSIFDHNRVILKTETGGNDFINASYVNSHNVKELDIKGLIFYEGEGSELYSPCYPTEGYVFKRSKYAAFLTMFTIEPEINYKNNLGLKSSHSISLNDANLMS</sequence>
<dbReference type="Proteomes" id="UP001153954">
    <property type="component" value="Unassembled WGS sequence"/>
</dbReference>
<evidence type="ECO:0000313" key="3">
    <source>
        <dbReference type="Proteomes" id="UP001153954"/>
    </source>
</evidence>
<dbReference type="Gene3D" id="3.90.190.10">
    <property type="entry name" value="Protein tyrosine phosphatase superfamily"/>
    <property type="match status" value="1"/>
</dbReference>
<dbReference type="EMBL" id="CAKOGL010000019">
    <property type="protein sequence ID" value="CAH2098487.1"/>
    <property type="molecule type" value="Genomic_DNA"/>
</dbReference>
<evidence type="ECO:0000313" key="2">
    <source>
        <dbReference type="EMBL" id="CAH2098487.1"/>
    </source>
</evidence>
<gene>
    <name evidence="2" type="ORF">EEDITHA_LOCUS13594</name>
</gene>
<reference evidence="2" key="1">
    <citation type="submission" date="2022-03" db="EMBL/GenBank/DDBJ databases">
        <authorList>
            <person name="Tunstrom K."/>
        </authorList>
    </citation>
    <scope>NUCLEOTIDE SEQUENCE</scope>
</reference>